<dbReference type="EMBL" id="JAGYPJ010000001">
    <property type="protein sequence ID" value="MBS4199165.1"/>
    <property type="molecule type" value="Genomic_DNA"/>
</dbReference>
<dbReference type="AlphaFoldDB" id="A0A942TK92"/>
<accession>A0A942TK92</accession>
<dbReference type="Proteomes" id="UP000682713">
    <property type="component" value="Unassembled WGS sequence"/>
</dbReference>
<sequence>MTDILKNLKEDMNDTILKELDFNEKNKAAVRKSFGNKYVQSKKRCFPHMGLVLSVCFTIFFIGSISYFVLNSLGLNEQENLAVNEKLEETNEKEKFSIIAQPEPKENFEDMSKEDILTRLLNSVDYFETAAGTFETFDSYYDGSISKTKIEYKYSNNNVIGGYEKVNGYPDENNPNSNSEGYENERYYNNSTIWMLDLNRNEYVSQNYELGGKKDKVIPNDVFQIDLYKIYDSAEKFRERPPVSGNLFYYEFVAKYLRYEDQWEIEKQNEELLGHNTIVIYGHIDESIKETNYVQPAENSFRIWVDKDTGIIMKNEIYNNTGDVISYLHPSSLVINKVYEEEEFLPILDKYKERHIPNFPVNDERENDIEVIEHADAIPSSVQKVMEIQRETIPYFYEFNDTKVTTFSASIEEYKGQKQAYVVYSYDKPNTEQGSGSKLLYTRIYPRDSVVRTTGDFNSELGEEIENFTLNEIKWSVFEINGTPDIHLKGDKDGIIYEIVTQEVSLQEVKELLAKLIRSS</sequence>
<reference evidence="2 3" key="1">
    <citation type="submission" date="2021-05" db="EMBL/GenBank/DDBJ databases">
        <title>Novel Bacillus species.</title>
        <authorList>
            <person name="Liu G."/>
        </authorList>
    </citation>
    <scope>NUCLEOTIDE SEQUENCE [LARGE SCALE GENOMIC DNA]</scope>
    <source>
        <strain evidence="2 3">FJAT-49732</strain>
    </source>
</reference>
<organism evidence="2 3">
    <name type="scientific">Lederbergia citrisecunda</name>
    <dbReference type="NCBI Taxonomy" id="2833583"/>
    <lineage>
        <taxon>Bacteria</taxon>
        <taxon>Bacillati</taxon>
        <taxon>Bacillota</taxon>
        <taxon>Bacilli</taxon>
        <taxon>Bacillales</taxon>
        <taxon>Bacillaceae</taxon>
        <taxon>Lederbergia</taxon>
    </lineage>
</organism>
<keyword evidence="1" id="KW-0472">Membrane</keyword>
<comment type="caution">
    <text evidence="2">The sequence shown here is derived from an EMBL/GenBank/DDBJ whole genome shotgun (WGS) entry which is preliminary data.</text>
</comment>
<feature type="transmembrane region" description="Helical" evidence="1">
    <location>
        <begin position="50"/>
        <end position="70"/>
    </location>
</feature>
<evidence type="ECO:0000256" key="1">
    <source>
        <dbReference type="SAM" id="Phobius"/>
    </source>
</evidence>
<keyword evidence="1" id="KW-0812">Transmembrane</keyword>
<proteinExistence type="predicted"/>
<protein>
    <submittedName>
        <fullName evidence="2">Uncharacterized protein</fullName>
    </submittedName>
</protein>
<keyword evidence="1" id="KW-1133">Transmembrane helix</keyword>
<evidence type="ECO:0000313" key="3">
    <source>
        <dbReference type="Proteomes" id="UP000682713"/>
    </source>
</evidence>
<name>A0A942TK92_9BACI</name>
<evidence type="ECO:0000313" key="2">
    <source>
        <dbReference type="EMBL" id="MBS4199165.1"/>
    </source>
</evidence>
<gene>
    <name evidence="2" type="ORF">KHA93_05790</name>
</gene>
<dbReference type="RefSeq" id="WP_213109865.1">
    <property type="nucleotide sequence ID" value="NZ_JAGYPJ010000001.1"/>
</dbReference>
<keyword evidence="3" id="KW-1185">Reference proteome</keyword>